<evidence type="ECO:0000256" key="1">
    <source>
        <dbReference type="SAM" id="Phobius"/>
    </source>
</evidence>
<comment type="caution">
    <text evidence="2">The sequence shown here is derived from an EMBL/GenBank/DDBJ whole genome shotgun (WGS) entry which is preliminary data.</text>
</comment>
<name>A0A8J3R436_9ACTN</name>
<evidence type="ECO:0000313" key="2">
    <source>
        <dbReference type="EMBL" id="GIH21107.1"/>
    </source>
</evidence>
<dbReference type="Proteomes" id="UP000642748">
    <property type="component" value="Unassembled WGS sequence"/>
</dbReference>
<reference evidence="2" key="1">
    <citation type="submission" date="2021-01" db="EMBL/GenBank/DDBJ databases">
        <title>Whole genome shotgun sequence of Rugosimonospora africana NBRC 104875.</title>
        <authorList>
            <person name="Komaki H."/>
            <person name="Tamura T."/>
        </authorList>
    </citation>
    <scope>NUCLEOTIDE SEQUENCE</scope>
    <source>
        <strain evidence="2">NBRC 104875</strain>
    </source>
</reference>
<dbReference type="RefSeq" id="WP_203924509.1">
    <property type="nucleotide sequence ID" value="NZ_BONZ01000116.1"/>
</dbReference>
<keyword evidence="1" id="KW-0472">Membrane</keyword>
<protein>
    <submittedName>
        <fullName evidence="2">Uncharacterized protein</fullName>
    </submittedName>
</protein>
<feature type="transmembrane region" description="Helical" evidence="1">
    <location>
        <begin position="317"/>
        <end position="343"/>
    </location>
</feature>
<gene>
    <name evidence="2" type="ORF">Raf01_92790</name>
</gene>
<organism evidence="2 3">
    <name type="scientific">Rugosimonospora africana</name>
    <dbReference type="NCBI Taxonomy" id="556532"/>
    <lineage>
        <taxon>Bacteria</taxon>
        <taxon>Bacillati</taxon>
        <taxon>Actinomycetota</taxon>
        <taxon>Actinomycetes</taxon>
        <taxon>Micromonosporales</taxon>
        <taxon>Micromonosporaceae</taxon>
        <taxon>Rugosimonospora</taxon>
    </lineage>
</organism>
<keyword evidence="1" id="KW-0812">Transmembrane</keyword>
<feature type="transmembrane region" description="Helical" evidence="1">
    <location>
        <begin position="142"/>
        <end position="164"/>
    </location>
</feature>
<keyword evidence="3" id="KW-1185">Reference proteome</keyword>
<proteinExistence type="predicted"/>
<accession>A0A8J3R436</accession>
<sequence>MPVLLLIASMAVVAGLWLRRGRSDGDTPTRLVTAAIPALPAHRREWGQAMVAELAQVHGRAQRWRFAAGVLRVVLFPPPRHPGRALPVAAAGVTAATVATIAAVREVPNLSVFVATLSLLLCGYATVAGTRSARPRRSLPHVIVAAIAVIAATAAVATVLRVAVTHPAATADPTHVFSVLFAALLTGYLGFALAARRLSDGAVPWWALAATLASGGAWALTTLATSAVPDGVSAFLSPVATAATLAAAIGASATAADRTTGVRAGALTIALSAPLHFAAGMTAQLRVHHDTLTNPYDIAAFPHSGYPDAASYLLSDAIAGAILTGFVLSPIVLGVLALLGAAAGTRLRQLGTRSAPGR</sequence>
<feature type="transmembrane region" description="Helical" evidence="1">
    <location>
        <begin position="264"/>
        <end position="285"/>
    </location>
</feature>
<dbReference type="EMBL" id="BONZ01000116">
    <property type="protein sequence ID" value="GIH21107.1"/>
    <property type="molecule type" value="Genomic_DNA"/>
</dbReference>
<evidence type="ECO:0000313" key="3">
    <source>
        <dbReference type="Proteomes" id="UP000642748"/>
    </source>
</evidence>
<keyword evidence="1" id="KW-1133">Transmembrane helix</keyword>
<feature type="transmembrane region" description="Helical" evidence="1">
    <location>
        <begin position="202"/>
        <end position="220"/>
    </location>
</feature>
<feature type="transmembrane region" description="Helical" evidence="1">
    <location>
        <begin position="110"/>
        <end position="130"/>
    </location>
</feature>
<dbReference type="AlphaFoldDB" id="A0A8J3R436"/>
<feature type="transmembrane region" description="Helical" evidence="1">
    <location>
        <begin position="232"/>
        <end position="252"/>
    </location>
</feature>
<feature type="transmembrane region" description="Helical" evidence="1">
    <location>
        <begin position="176"/>
        <end position="195"/>
    </location>
</feature>